<dbReference type="SUPFAM" id="SSF50978">
    <property type="entry name" value="WD40 repeat-like"/>
    <property type="match status" value="1"/>
</dbReference>
<evidence type="ECO:0000313" key="2">
    <source>
        <dbReference type="EMBL" id="RSL63154.1"/>
    </source>
</evidence>
<dbReference type="SUPFAM" id="SSF81383">
    <property type="entry name" value="F-box domain"/>
    <property type="match status" value="1"/>
</dbReference>
<dbReference type="PROSITE" id="PS50181">
    <property type="entry name" value="FBOX"/>
    <property type="match status" value="1"/>
</dbReference>
<proteinExistence type="predicted"/>
<sequence length="614" mass="68205">MEKKSLVSLPDDLILDIVEYLDTARDVAHVGALSRRTQGLIHQDGWRTFVKTRFPSLDAPTGGLGTSWGMLADRATYLDKCWEKRGFWMNVLYEKKQQQPGRFQRRVSGSQSVLFHSVLDARLSSSHEEEIVAAGVGENLLVRVKPVDKRQPDVWHQLQGQSLDYRAGTGDVTAVSVIEDQETAGVVVGRANGDIQVLSAKDNFTTPLRNLKPADDTLLNHASDSMRKSPGQLAVSSLQWHPQSNLLASGKGSVLTIHHLNTSETSPVAYYDFSQASPNDEAALLRSAKFMSKEIVACALGGSRNPLRWGQLTPTGIQFSNAASNPRPLDDAASLTEVRMGEKTTIRAIEPVRGGGSENLLLSAWDDGTYRLFDIRTPSTQDAVYRDRFQPYEAGSSLLVYGTERFIAGSNTAPDIRLFDFRYPKPYHHTTALPCSAQWPFPSQKDDHKMWRSGWAPECQICRPEDGTACPWHGLSRRNYWRPDATLHIGSPTLDRIYCLAKASDLSETVYCGLRGAILEMNLHLTSDTAYEEGPRTTPAGWRMGRPGGKISLIETGVSLCQAKEWSLDSRGVPELIVQRPQPHAQQTGSPDQMKRHRLDSAFHRLQDFQQAQG</sequence>
<name>A0A428QCX5_9HYPO</name>
<organism evidence="2 3">
    <name type="scientific">Fusarium floridanum</name>
    <dbReference type="NCBI Taxonomy" id="1325733"/>
    <lineage>
        <taxon>Eukaryota</taxon>
        <taxon>Fungi</taxon>
        <taxon>Dikarya</taxon>
        <taxon>Ascomycota</taxon>
        <taxon>Pezizomycotina</taxon>
        <taxon>Sordariomycetes</taxon>
        <taxon>Hypocreomycetidae</taxon>
        <taxon>Hypocreales</taxon>
        <taxon>Nectriaceae</taxon>
        <taxon>Fusarium</taxon>
        <taxon>Fusarium solani species complex</taxon>
    </lineage>
</organism>
<dbReference type="InterPro" id="IPR036047">
    <property type="entry name" value="F-box-like_dom_sf"/>
</dbReference>
<protein>
    <recommendedName>
        <fullName evidence="1">F-box domain-containing protein</fullName>
    </recommendedName>
</protein>
<dbReference type="InterPro" id="IPR001810">
    <property type="entry name" value="F-box_dom"/>
</dbReference>
<evidence type="ECO:0000259" key="1">
    <source>
        <dbReference type="PROSITE" id="PS50181"/>
    </source>
</evidence>
<dbReference type="Proteomes" id="UP000287972">
    <property type="component" value="Unassembled WGS sequence"/>
</dbReference>
<feature type="domain" description="F-box" evidence="1">
    <location>
        <begin position="3"/>
        <end position="49"/>
    </location>
</feature>
<comment type="caution">
    <text evidence="2">The sequence shown here is derived from an EMBL/GenBank/DDBJ whole genome shotgun (WGS) entry which is preliminary data.</text>
</comment>
<dbReference type="InterPro" id="IPR036322">
    <property type="entry name" value="WD40_repeat_dom_sf"/>
</dbReference>
<keyword evidence="3" id="KW-1185">Reference proteome</keyword>
<dbReference type="Gene3D" id="2.130.10.10">
    <property type="entry name" value="YVTN repeat-like/Quinoprotein amine dehydrogenase"/>
    <property type="match status" value="1"/>
</dbReference>
<gene>
    <name evidence="2" type="ORF">CEP51_013361</name>
</gene>
<accession>A0A428QCX5</accession>
<dbReference type="AlphaFoldDB" id="A0A428QCX5"/>
<dbReference type="EMBL" id="NKCL01000547">
    <property type="protein sequence ID" value="RSL63154.1"/>
    <property type="molecule type" value="Genomic_DNA"/>
</dbReference>
<reference evidence="2 3" key="1">
    <citation type="submission" date="2017-06" db="EMBL/GenBank/DDBJ databases">
        <title>Comparative genomic analysis of Ambrosia Fusariam Clade fungi.</title>
        <authorList>
            <person name="Stajich J.E."/>
            <person name="Carrillo J."/>
            <person name="Kijimoto T."/>
            <person name="Eskalen A."/>
            <person name="O'Donnell K."/>
            <person name="Kasson M."/>
        </authorList>
    </citation>
    <scope>NUCLEOTIDE SEQUENCE [LARGE SCALE GENOMIC DNA]</scope>
    <source>
        <strain evidence="2 3">NRRL62606</strain>
    </source>
</reference>
<evidence type="ECO:0000313" key="3">
    <source>
        <dbReference type="Proteomes" id="UP000287972"/>
    </source>
</evidence>
<dbReference type="InterPro" id="IPR015943">
    <property type="entry name" value="WD40/YVTN_repeat-like_dom_sf"/>
</dbReference>